<evidence type="ECO:0000256" key="2">
    <source>
        <dbReference type="SAM" id="SignalP"/>
    </source>
</evidence>
<protein>
    <submittedName>
        <fullName evidence="4">DUF4174 domain-containing protein</fullName>
    </submittedName>
</protein>
<dbReference type="RefSeq" id="WP_317624497.1">
    <property type="nucleotide sequence ID" value="NZ_JANFFA010000001.1"/>
</dbReference>
<dbReference type="EMBL" id="JANFFA010000001">
    <property type="protein sequence ID" value="MDQ2092886.1"/>
    <property type="molecule type" value="Genomic_DNA"/>
</dbReference>
<keyword evidence="5" id="KW-1185">Reference proteome</keyword>
<evidence type="ECO:0000313" key="5">
    <source>
        <dbReference type="Proteomes" id="UP001227162"/>
    </source>
</evidence>
<proteinExistence type="predicted"/>
<evidence type="ECO:0000313" key="4">
    <source>
        <dbReference type="EMBL" id="MDQ2092886.1"/>
    </source>
</evidence>
<dbReference type="Pfam" id="PF13778">
    <property type="entry name" value="DUF4174"/>
    <property type="match status" value="1"/>
</dbReference>
<dbReference type="Proteomes" id="UP001227162">
    <property type="component" value="Unassembled WGS sequence"/>
</dbReference>
<feature type="signal peptide" evidence="2">
    <location>
        <begin position="1"/>
        <end position="19"/>
    </location>
</feature>
<reference evidence="4" key="2">
    <citation type="submission" date="2023-04" db="EMBL/GenBank/DDBJ databases">
        <title>'Rhodoalgimonas zhirmunskyi' gen. nov., isolated from a red alga.</title>
        <authorList>
            <person name="Nedashkovskaya O.I."/>
            <person name="Otstavnykh N.Y."/>
            <person name="Bystritskaya E.P."/>
            <person name="Balabanova L.A."/>
            <person name="Isaeva M.P."/>
        </authorList>
    </citation>
    <scope>NUCLEOTIDE SEQUENCE</scope>
    <source>
        <strain evidence="4">10Alg 79</strain>
    </source>
</reference>
<comment type="caution">
    <text evidence="4">The sequence shown here is derived from an EMBL/GenBank/DDBJ whole genome shotgun (WGS) entry which is preliminary data.</text>
</comment>
<reference evidence="4" key="1">
    <citation type="submission" date="2022-07" db="EMBL/GenBank/DDBJ databases">
        <authorList>
            <person name="Otstavnykh N."/>
            <person name="Isaeva M."/>
            <person name="Bystritskaya E."/>
        </authorList>
    </citation>
    <scope>NUCLEOTIDE SEQUENCE</scope>
    <source>
        <strain evidence="4">10Alg 79</strain>
    </source>
</reference>
<dbReference type="AlphaFoldDB" id="A0AAJ1X3V5"/>
<organism evidence="4 5">
    <name type="scientific">Rhodalgimonas zhirmunskyi</name>
    <dbReference type="NCBI Taxonomy" id="2964767"/>
    <lineage>
        <taxon>Bacteria</taxon>
        <taxon>Pseudomonadati</taxon>
        <taxon>Pseudomonadota</taxon>
        <taxon>Alphaproteobacteria</taxon>
        <taxon>Rhodobacterales</taxon>
        <taxon>Roseobacteraceae</taxon>
        <taxon>Rhodalgimonas</taxon>
    </lineage>
</organism>
<gene>
    <name evidence="4" type="ORF">NOI20_02040</name>
</gene>
<dbReference type="InterPro" id="IPR025232">
    <property type="entry name" value="DUF4174"/>
</dbReference>
<sequence length="152" mass="17022">MKPLIALIAAFITINAASAQTGAQAVPARGLALLEPEAESAQEIVDLKQFLWKKRVLVVFADSPGDPRFIEQLALLGTRTEDLAERDVVLLIDTDPDAKSALREKFRPHGFIFLLLGKDGSVYLRKPSPWDVREISRSIDKMPMRRQELRSK</sequence>
<feature type="domain" description="DUF4174" evidence="3">
    <location>
        <begin position="47"/>
        <end position="148"/>
    </location>
</feature>
<evidence type="ECO:0000259" key="3">
    <source>
        <dbReference type="Pfam" id="PF13778"/>
    </source>
</evidence>
<accession>A0AAJ1X3V5</accession>
<evidence type="ECO:0000256" key="1">
    <source>
        <dbReference type="ARBA" id="ARBA00022729"/>
    </source>
</evidence>
<name>A0AAJ1X3V5_9RHOB</name>
<feature type="chain" id="PRO_5042573369" evidence="2">
    <location>
        <begin position="20"/>
        <end position="152"/>
    </location>
</feature>
<keyword evidence="1 2" id="KW-0732">Signal</keyword>